<dbReference type="GO" id="GO:0005829">
    <property type="term" value="C:cytosol"/>
    <property type="evidence" value="ECO:0007669"/>
    <property type="project" value="TreeGrafter"/>
</dbReference>
<accession>A0A345ZBS1</accession>
<evidence type="ECO:0000256" key="6">
    <source>
        <dbReference type="HAMAP-Rule" id="MF_00073"/>
    </source>
</evidence>
<evidence type="ECO:0000256" key="5">
    <source>
        <dbReference type="ARBA" id="ARBA00023163"/>
    </source>
</evidence>
<gene>
    <name evidence="6 8" type="primary">nusB</name>
    <name evidence="8" type="ORF">C0J27_03210</name>
</gene>
<evidence type="ECO:0000256" key="4">
    <source>
        <dbReference type="ARBA" id="ARBA00023015"/>
    </source>
</evidence>
<dbReference type="GO" id="GO:0003723">
    <property type="term" value="F:RNA binding"/>
    <property type="evidence" value="ECO:0007669"/>
    <property type="project" value="UniProtKB-UniRule"/>
</dbReference>
<dbReference type="HAMAP" id="MF_00073">
    <property type="entry name" value="NusB"/>
    <property type="match status" value="1"/>
</dbReference>
<dbReference type="PANTHER" id="PTHR11078:SF3">
    <property type="entry name" value="ANTITERMINATION NUSB DOMAIN-CONTAINING PROTEIN"/>
    <property type="match status" value="1"/>
</dbReference>
<evidence type="ECO:0000313" key="8">
    <source>
        <dbReference type="EMBL" id="AXK60738.1"/>
    </source>
</evidence>
<dbReference type="Gene3D" id="1.10.940.10">
    <property type="entry name" value="NusB-like"/>
    <property type="match status" value="1"/>
</dbReference>
<keyword evidence="4 6" id="KW-0805">Transcription regulation</keyword>
<dbReference type="InterPro" id="IPR035926">
    <property type="entry name" value="NusB-like_sf"/>
</dbReference>
<dbReference type="GO" id="GO:0031564">
    <property type="term" value="P:transcription antitermination"/>
    <property type="evidence" value="ECO:0007669"/>
    <property type="project" value="UniProtKB-KW"/>
</dbReference>
<dbReference type="OrthoDB" id="9811381at2"/>
<dbReference type="PANTHER" id="PTHR11078">
    <property type="entry name" value="N UTILIZATION SUBSTANCE PROTEIN B-RELATED"/>
    <property type="match status" value="1"/>
</dbReference>
<comment type="similarity">
    <text evidence="1 6">Belongs to the NusB family.</text>
</comment>
<dbReference type="InterPro" id="IPR006027">
    <property type="entry name" value="NusB_RsmB_TIM44"/>
</dbReference>
<protein>
    <recommendedName>
        <fullName evidence="6">Transcription antitermination protein NusB</fullName>
    </recommendedName>
    <alternativeName>
        <fullName evidence="6">Antitermination factor NusB</fullName>
    </alternativeName>
</protein>
<evidence type="ECO:0000256" key="3">
    <source>
        <dbReference type="ARBA" id="ARBA00022884"/>
    </source>
</evidence>
<feature type="domain" description="NusB/RsmB/TIM44" evidence="7">
    <location>
        <begin position="30"/>
        <end position="155"/>
    </location>
</feature>
<dbReference type="EMBL" id="CP025544">
    <property type="protein sequence ID" value="AXK60738.1"/>
    <property type="molecule type" value="Genomic_DNA"/>
</dbReference>
<dbReference type="Pfam" id="PF01029">
    <property type="entry name" value="NusB"/>
    <property type="match status" value="1"/>
</dbReference>
<evidence type="ECO:0000256" key="2">
    <source>
        <dbReference type="ARBA" id="ARBA00022814"/>
    </source>
</evidence>
<evidence type="ECO:0000259" key="7">
    <source>
        <dbReference type="Pfam" id="PF01029"/>
    </source>
</evidence>
<evidence type="ECO:0000256" key="1">
    <source>
        <dbReference type="ARBA" id="ARBA00005952"/>
    </source>
</evidence>
<name>A0A345ZBS1_9BACT</name>
<sequence length="171" mass="19778">MSDQNTDQQIVDQTTGVDDLVSQNLTTRRKMRSLLFHVLYAADAFDYETSAVVIATNFNREYETNIDLEGEIIKIVNEIALKRDELDEQIVPFLENWKFDRIGRCTLLVLRYAIWEMLYTTTPHSIVINEAIELAKCFAEQDSYKFVNGILDKIYNSIKPEEAGDDDNENL</sequence>
<dbReference type="Proteomes" id="UP000254834">
    <property type="component" value="Chromosome"/>
</dbReference>
<organism evidence="8 9">
    <name type="scientific">Candidatus Chromulinivorax destructor</name>
    <dbReference type="NCBI Taxonomy" id="2066483"/>
    <lineage>
        <taxon>Bacteria</taxon>
        <taxon>Candidatus Babelota</taxon>
        <taxon>Candidatus Babeliae</taxon>
        <taxon>Candidatus Babeliales</taxon>
        <taxon>Candidatus Chromulinivoraceae</taxon>
        <taxon>Candidatus Chromulinivorax</taxon>
    </lineage>
</organism>
<dbReference type="InterPro" id="IPR011605">
    <property type="entry name" value="NusB_fam"/>
</dbReference>
<dbReference type="SUPFAM" id="SSF48013">
    <property type="entry name" value="NusB-like"/>
    <property type="match status" value="1"/>
</dbReference>
<reference evidence="8 9" key="1">
    <citation type="submission" date="2017-12" db="EMBL/GenBank/DDBJ databases">
        <title>Chromulinavorax destructans is a abundant pathogen of dominant heterotrophic picoflagllates.</title>
        <authorList>
            <person name="Deeg C.M."/>
            <person name="Zimmer M."/>
            <person name="Suttle C.A."/>
        </authorList>
    </citation>
    <scope>NUCLEOTIDE SEQUENCE [LARGE SCALE GENOMIC DNA]</scope>
    <source>
        <strain evidence="8 9">SeV1</strain>
    </source>
</reference>
<dbReference type="KEGG" id="cdes:C0J27_03210"/>
<keyword evidence="9" id="KW-1185">Reference proteome</keyword>
<dbReference type="RefSeq" id="WP_115585753.1">
    <property type="nucleotide sequence ID" value="NZ_CP025544.1"/>
</dbReference>
<proteinExistence type="inferred from homology"/>
<comment type="function">
    <text evidence="6">Involved in transcription antitermination. Required for transcription of ribosomal RNA (rRNA) genes. Binds specifically to the boxA antiterminator sequence of the ribosomal RNA (rrn) operons.</text>
</comment>
<dbReference type="AlphaFoldDB" id="A0A345ZBS1"/>
<keyword evidence="2 6" id="KW-0889">Transcription antitermination</keyword>
<keyword evidence="5 6" id="KW-0804">Transcription</keyword>
<dbReference type="NCBIfam" id="TIGR01951">
    <property type="entry name" value="nusB"/>
    <property type="match status" value="1"/>
</dbReference>
<dbReference type="GO" id="GO:0006353">
    <property type="term" value="P:DNA-templated transcription termination"/>
    <property type="evidence" value="ECO:0007669"/>
    <property type="project" value="UniProtKB-UniRule"/>
</dbReference>
<evidence type="ECO:0000313" key="9">
    <source>
        <dbReference type="Proteomes" id="UP000254834"/>
    </source>
</evidence>
<keyword evidence="3 6" id="KW-0694">RNA-binding</keyword>